<sequence length="132" mass="14276">MTVSRNATDADPLTPGARSRLVGGAAPRTSEGSATEATGHLHEVDRPTAHERDPAAHRHHRPAVTRDVGSSGLGMIPLWHDGLGETRHAHGRALLTTPRRPWWDHRVQRSAVLVTRGHVDFALVSSAICTAR</sequence>
<protein>
    <submittedName>
        <fullName evidence="2">Uncharacterized protein</fullName>
    </submittedName>
</protein>
<dbReference type="Proteomes" id="UP000000657">
    <property type="component" value="Chromosome"/>
</dbReference>
<gene>
    <name evidence="2" type="ordered locus">FRAAL4931</name>
</gene>
<dbReference type="HOGENOM" id="CLU_1913977_0_0_11"/>
<reference evidence="2 3" key="1">
    <citation type="journal article" date="2007" name="Genome Res.">
        <title>Genome characteristics of facultatively symbiotic Frankia sp. strains reflect host range and host plant biogeography.</title>
        <authorList>
            <person name="Normand P."/>
            <person name="Lapierre P."/>
            <person name="Tisa L.S."/>
            <person name="Gogarten J.P."/>
            <person name="Alloisio N."/>
            <person name="Bagnarol E."/>
            <person name="Bassi C.A."/>
            <person name="Berry A.M."/>
            <person name="Bickhart D.M."/>
            <person name="Choisne N."/>
            <person name="Couloux A."/>
            <person name="Cournoyer B."/>
            <person name="Cruveiller S."/>
            <person name="Daubin V."/>
            <person name="Demange N."/>
            <person name="Francino M.P."/>
            <person name="Goltsman E."/>
            <person name="Huang Y."/>
            <person name="Kopp O.R."/>
            <person name="Labarre L."/>
            <person name="Lapidus A."/>
            <person name="Lavire C."/>
            <person name="Marechal J."/>
            <person name="Martinez M."/>
            <person name="Mastronunzio J.E."/>
            <person name="Mullin B.C."/>
            <person name="Niemann J."/>
            <person name="Pujic P."/>
            <person name="Rawnsley T."/>
            <person name="Rouy Z."/>
            <person name="Schenowitz C."/>
            <person name="Sellstedt A."/>
            <person name="Tavares F."/>
            <person name="Tomkins J.P."/>
            <person name="Vallenet D."/>
            <person name="Valverde C."/>
            <person name="Wall L.G."/>
            <person name="Wang Y."/>
            <person name="Medigue C."/>
            <person name="Benson D.R."/>
        </authorList>
    </citation>
    <scope>NUCLEOTIDE SEQUENCE [LARGE SCALE GENOMIC DNA]</scope>
    <source>
        <strain evidence="3">DSM 45986 / CECT 9034 / ACN14a</strain>
    </source>
</reference>
<dbReference type="KEGG" id="fal:FRAAL4931"/>
<feature type="compositionally biased region" description="Basic and acidic residues" evidence="1">
    <location>
        <begin position="39"/>
        <end position="56"/>
    </location>
</feature>
<evidence type="ECO:0000256" key="1">
    <source>
        <dbReference type="SAM" id="MobiDB-lite"/>
    </source>
</evidence>
<organism evidence="2 3">
    <name type="scientific">Frankia alni (strain DSM 45986 / CECT 9034 / ACN14a)</name>
    <dbReference type="NCBI Taxonomy" id="326424"/>
    <lineage>
        <taxon>Bacteria</taxon>
        <taxon>Bacillati</taxon>
        <taxon>Actinomycetota</taxon>
        <taxon>Actinomycetes</taxon>
        <taxon>Frankiales</taxon>
        <taxon>Frankiaceae</taxon>
        <taxon>Frankia</taxon>
    </lineage>
</organism>
<name>Q0RG17_FRAAA</name>
<keyword evidence="3" id="KW-1185">Reference proteome</keyword>
<evidence type="ECO:0000313" key="2">
    <source>
        <dbReference type="EMBL" id="CAJ63572.1"/>
    </source>
</evidence>
<dbReference type="EMBL" id="CT573213">
    <property type="protein sequence ID" value="CAJ63572.1"/>
    <property type="molecule type" value="Genomic_DNA"/>
</dbReference>
<feature type="region of interest" description="Disordered" evidence="1">
    <location>
        <begin position="1"/>
        <end position="71"/>
    </location>
</feature>
<dbReference type="AlphaFoldDB" id="Q0RG17"/>
<proteinExistence type="predicted"/>
<accession>Q0RG17</accession>
<evidence type="ECO:0000313" key="3">
    <source>
        <dbReference type="Proteomes" id="UP000000657"/>
    </source>
</evidence>